<dbReference type="AlphaFoldDB" id="A0A3G9G206"/>
<keyword evidence="1" id="KW-0808">Transferase</keyword>
<feature type="active site" description="Proton acceptor" evidence="1">
    <location>
        <position position="163"/>
    </location>
</feature>
<feature type="binding site" evidence="1">
    <location>
        <position position="120"/>
    </location>
    <ligand>
        <name>S-adenosyl-L-methionine</name>
        <dbReference type="ChEBI" id="CHEBI:59789"/>
    </ligand>
</feature>
<keyword evidence="1" id="KW-0698">rRNA processing</keyword>
<accession>A0A3G9G206</accession>
<keyword evidence="1" id="KW-0489">Methyltransferase</keyword>
<dbReference type="EMBL" id="AP018827">
    <property type="protein sequence ID" value="BBF79875.1"/>
    <property type="molecule type" value="Genomic_DNA"/>
</dbReference>
<dbReference type="GO" id="GO:0070475">
    <property type="term" value="P:rRNA base methylation"/>
    <property type="evidence" value="ECO:0007669"/>
    <property type="project" value="UniProtKB-UniRule"/>
</dbReference>
<feature type="binding site" evidence="1">
    <location>
        <position position="41"/>
    </location>
    <ligand>
        <name>S-adenosyl-L-methionine</name>
        <dbReference type="ChEBI" id="CHEBI:59789"/>
    </ligand>
</feature>
<dbReference type="GO" id="GO:0036307">
    <property type="term" value="F:23S rRNA (adenine(2030)-N(6))-methyltransferase activity"/>
    <property type="evidence" value="ECO:0007669"/>
    <property type="project" value="UniProtKB-UniRule"/>
</dbReference>
<gene>
    <name evidence="1" type="primary">rlmJ</name>
    <name evidence="2" type="ORF">EM6_0450</name>
</gene>
<dbReference type="InterPro" id="IPR029063">
    <property type="entry name" value="SAM-dependent_MTases_sf"/>
</dbReference>
<reference evidence="3" key="1">
    <citation type="journal article" date="2017" name="Biotechnol. Biofuels">
        <title>Evaluation of environmental bacterial communities as a factor affecting the growth of duckweed Lemna minor.</title>
        <authorList>
            <person name="Ishizawa H."/>
            <person name="Kuroda M."/>
            <person name="Morikawa M."/>
            <person name="Ike M."/>
        </authorList>
    </citation>
    <scope>NUCLEOTIDE SEQUENCE [LARGE SCALE GENOMIC DNA]</scope>
    <source>
        <strain evidence="3">M6</strain>
    </source>
</reference>
<dbReference type="Gene3D" id="3.40.50.150">
    <property type="entry name" value="Vaccinia Virus protein VP39"/>
    <property type="match status" value="1"/>
</dbReference>
<comment type="catalytic activity">
    <reaction evidence="1">
        <text>adenosine(2030) in 23S rRNA + S-adenosyl-L-methionine = N(6)-methyladenosine(2030) in 23S rRNA + S-adenosyl-L-homocysteine + H(+)</text>
        <dbReference type="Rhea" id="RHEA:43736"/>
        <dbReference type="Rhea" id="RHEA-COMP:10668"/>
        <dbReference type="Rhea" id="RHEA-COMP:10669"/>
        <dbReference type="ChEBI" id="CHEBI:15378"/>
        <dbReference type="ChEBI" id="CHEBI:57856"/>
        <dbReference type="ChEBI" id="CHEBI:59789"/>
        <dbReference type="ChEBI" id="CHEBI:74411"/>
        <dbReference type="ChEBI" id="CHEBI:74449"/>
        <dbReference type="EC" id="2.1.1.266"/>
    </reaction>
</comment>
<comment type="subunit">
    <text evidence="1">Monomer.</text>
</comment>
<name>A0A3G9G206_9CAUL</name>
<feature type="binding site" evidence="1">
    <location>
        <begin position="143"/>
        <end position="144"/>
    </location>
    <ligand>
        <name>S-adenosyl-L-methionine</name>
        <dbReference type="ChEBI" id="CHEBI:59789"/>
    </ligand>
</feature>
<keyword evidence="1" id="KW-0949">S-adenosyl-L-methionine</keyword>
<comment type="function">
    <text evidence="1">Specifically methylates the adenine in position 2030 of 23S rRNA.</text>
</comment>
<dbReference type="Pfam" id="PF04378">
    <property type="entry name" value="RsmJ"/>
    <property type="match status" value="1"/>
</dbReference>
<dbReference type="PANTHER" id="PTHR37426:SF1">
    <property type="entry name" value="RIBOSOMAL RNA LARGE SUBUNIT METHYLTRANSFERASE J"/>
    <property type="match status" value="1"/>
</dbReference>
<sequence length="284" mass="31745">MNYRHGFHAGNFADLFKHAVLLNFLRALRETGQPLQVVDSHAGAGQYDLSDPTFSRSKEAEAGIGYLLGRDVPPSLIPLSDYVWAKNRAAGFKTRIGLYPGSPLLVLDHLTAEGRYMGCELRKDDYERLRETVTPRGKARHTDGYEAAVEMAEPDKDFFLLIDPPFEQFEDYERINLCLRDVLKKQPAAKALVWLPLKDLETFDRFLRHMECELLEDQTGEGGPDIAVAELRLRPLTNPLKMNGCALVTVNAPASVVEAMRDIADDLAQVFAEPGGKASVWTLD</sequence>
<reference evidence="3" key="2">
    <citation type="journal article" date="2017" name="Plant Physiol. Biochem.">
        <title>Differential oxidative and antioxidative response of duckweed Lemna minor toward plant growth promoting/inhibiting bacteria.</title>
        <authorList>
            <person name="Ishizawa H."/>
            <person name="Kuroda M."/>
            <person name="Morikawa M."/>
            <person name="Ike M."/>
        </authorList>
    </citation>
    <scope>NUCLEOTIDE SEQUENCE [LARGE SCALE GENOMIC DNA]</scope>
    <source>
        <strain evidence="3">M6</strain>
    </source>
</reference>
<dbReference type="OrthoDB" id="9791274at2"/>
<keyword evidence="1" id="KW-0694">RNA-binding</keyword>
<comment type="similarity">
    <text evidence="1">Belongs to the RlmJ family.</text>
</comment>
<dbReference type="GO" id="GO:0003723">
    <property type="term" value="F:RNA binding"/>
    <property type="evidence" value="ECO:0007669"/>
    <property type="project" value="UniProtKB-UniRule"/>
</dbReference>
<proteinExistence type="inferred from homology"/>
<organism evidence="2 3">
    <name type="scientific">Asticcacaulis excentricus</name>
    <dbReference type="NCBI Taxonomy" id="78587"/>
    <lineage>
        <taxon>Bacteria</taxon>
        <taxon>Pseudomonadati</taxon>
        <taxon>Pseudomonadota</taxon>
        <taxon>Alphaproteobacteria</taxon>
        <taxon>Caulobacterales</taxon>
        <taxon>Caulobacteraceae</taxon>
        <taxon>Asticcacaulis</taxon>
    </lineage>
</organism>
<dbReference type="EC" id="2.1.1.266" evidence="1"/>
<feature type="site" description="Interaction with substrate rRNA" evidence="1">
    <location>
        <position position="3"/>
    </location>
</feature>
<dbReference type="PANTHER" id="PTHR37426">
    <property type="entry name" value="RIBOSOMAL RNA LARGE SUBUNIT METHYLTRANSFERASE J"/>
    <property type="match status" value="1"/>
</dbReference>
<dbReference type="InterPro" id="IPR007473">
    <property type="entry name" value="RlmJ"/>
</dbReference>
<feature type="binding site" evidence="1">
    <location>
        <position position="163"/>
    </location>
    <ligand>
        <name>S-adenosyl-L-methionine</name>
        <dbReference type="ChEBI" id="CHEBI:59789"/>
    </ligand>
</feature>
<dbReference type="RefSeq" id="WP_126419984.1">
    <property type="nucleotide sequence ID" value="NZ_AP018827.1"/>
</dbReference>
<evidence type="ECO:0000256" key="1">
    <source>
        <dbReference type="HAMAP-Rule" id="MF_00934"/>
    </source>
</evidence>
<dbReference type="Proteomes" id="UP000278756">
    <property type="component" value="Chromosome 1"/>
</dbReference>
<evidence type="ECO:0000313" key="2">
    <source>
        <dbReference type="EMBL" id="BBF79875.1"/>
    </source>
</evidence>
<feature type="binding site" evidence="1">
    <location>
        <position position="18"/>
    </location>
    <ligand>
        <name>S-adenosyl-L-methionine</name>
        <dbReference type="ChEBI" id="CHEBI:59789"/>
    </ligand>
</feature>
<dbReference type="HAMAP" id="MF_00934">
    <property type="entry name" value="23SrRNA_methyltr_J"/>
    <property type="match status" value="1"/>
</dbReference>
<evidence type="ECO:0000313" key="3">
    <source>
        <dbReference type="Proteomes" id="UP000278756"/>
    </source>
</evidence>
<feature type="binding site" evidence="1">
    <location>
        <position position="102"/>
    </location>
    <ligand>
        <name>S-adenosyl-L-methionine</name>
        <dbReference type="ChEBI" id="CHEBI:59789"/>
    </ligand>
</feature>
<dbReference type="GO" id="GO:0005829">
    <property type="term" value="C:cytosol"/>
    <property type="evidence" value="ECO:0007669"/>
    <property type="project" value="TreeGrafter"/>
</dbReference>
<dbReference type="SUPFAM" id="SSF53335">
    <property type="entry name" value="S-adenosyl-L-methionine-dependent methyltransferases"/>
    <property type="match status" value="1"/>
</dbReference>
<protein>
    <recommendedName>
        <fullName evidence="1">Ribosomal RNA large subunit methyltransferase J</fullName>
        <ecNumber evidence="1">2.1.1.266</ecNumber>
    </recommendedName>
    <alternativeName>
        <fullName evidence="1">23S rRNA (adenine(2030)-N6)-methyltransferase</fullName>
    </alternativeName>
    <alternativeName>
        <fullName evidence="1">23S rRNA m6A2030 methyltransferase</fullName>
    </alternativeName>
</protein>